<keyword evidence="5 6" id="KW-0408">Iron</keyword>
<protein>
    <submittedName>
        <fullName evidence="9">Di-haem Cytochrome c peroxidase</fullName>
    </submittedName>
</protein>
<organism evidence="9">
    <name type="scientific">uncultured Aureispira sp</name>
    <dbReference type="NCBI Taxonomy" id="1331704"/>
    <lineage>
        <taxon>Bacteria</taxon>
        <taxon>Pseudomonadati</taxon>
        <taxon>Bacteroidota</taxon>
        <taxon>Saprospiria</taxon>
        <taxon>Saprospirales</taxon>
        <taxon>Saprospiraceae</taxon>
        <taxon>Aureispira</taxon>
        <taxon>environmental samples</taxon>
    </lineage>
</organism>
<gene>
    <name evidence="9" type="ORF">HELGO_WM17560</name>
</gene>
<dbReference type="Pfam" id="PF03150">
    <property type="entry name" value="CCP_MauG"/>
    <property type="match status" value="1"/>
</dbReference>
<reference evidence="9" key="1">
    <citation type="submission" date="2020-01" db="EMBL/GenBank/DDBJ databases">
        <authorList>
            <person name="Meier V. D."/>
            <person name="Meier V D."/>
        </authorList>
    </citation>
    <scope>NUCLEOTIDE SEQUENCE</scope>
    <source>
        <strain evidence="9">HLG_WM_MAG_10</strain>
    </source>
</reference>
<evidence type="ECO:0000313" key="9">
    <source>
        <dbReference type="EMBL" id="CAA6818483.1"/>
    </source>
</evidence>
<evidence type="ECO:0000256" key="6">
    <source>
        <dbReference type="PROSITE-ProRule" id="PRU00433"/>
    </source>
</evidence>
<evidence type="ECO:0000256" key="7">
    <source>
        <dbReference type="SAM" id="SignalP"/>
    </source>
</evidence>
<sequence length="449" mass="48504">MKKTYGFAFLLILPILLSQIGCQQEPLNALDAQLIEQMNASSYGAGVAYYQLPNSDDLGSIPQDPKNPLTVEKIELGKFIYHETAFAVDVKYSGSMKAISCATCHHAAAGFQAGMAQGIADGGIGFGIQGEGRGVDPLCPLDSIDVQETRTPSLLNVAYQKVMRWNGSMGATGSNEGTEAQWVGTALSKNHLGFEGVETQSIVALKGHRQDMDSAVIHGTSYKAMFDAAFPTVPVAERYTNETAGLAIAAYSRTVMANKAPFQEWVKGDYTAMTANQKEGALLFFGEAGCYRCHNGPSLATEGFHAFGTKDLYQNTSAPIYNASIDSIETLGRGGFTGNPMDLYRFKVPQLYNVRDSPFEGHGASFGSVRAMVNYKNKGIAENPMVPTNKLSSMFVPLGLTEAQVDQIVDFIDNALHDDYLDRYVPSSLPSGKCFPNADLQSKVDLDCH</sequence>
<keyword evidence="4" id="KW-0560">Oxidoreductase</keyword>
<accession>A0A6S6TR81</accession>
<dbReference type="EMBL" id="CACVAQ010000266">
    <property type="protein sequence ID" value="CAA6818483.1"/>
    <property type="molecule type" value="Genomic_DNA"/>
</dbReference>
<dbReference type="GO" id="GO:0009055">
    <property type="term" value="F:electron transfer activity"/>
    <property type="evidence" value="ECO:0007669"/>
    <property type="project" value="InterPro"/>
</dbReference>
<dbReference type="PANTHER" id="PTHR30600">
    <property type="entry name" value="CYTOCHROME C PEROXIDASE-RELATED"/>
    <property type="match status" value="1"/>
</dbReference>
<feature type="chain" id="PRO_5027878139" evidence="7">
    <location>
        <begin position="24"/>
        <end position="449"/>
    </location>
</feature>
<feature type="domain" description="Cytochrome c" evidence="8">
    <location>
        <begin position="275"/>
        <end position="416"/>
    </location>
</feature>
<evidence type="ECO:0000256" key="5">
    <source>
        <dbReference type="ARBA" id="ARBA00023004"/>
    </source>
</evidence>
<evidence type="ECO:0000259" key="8">
    <source>
        <dbReference type="PROSITE" id="PS51007"/>
    </source>
</evidence>
<feature type="signal peptide" evidence="7">
    <location>
        <begin position="1"/>
        <end position="23"/>
    </location>
</feature>
<dbReference type="InterPro" id="IPR051395">
    <property type="entry name" value="Cytochrome_c_Peroxidase/MauG"/>
</dbReference>
<keyword evidence="3 6" id="KW-0479">Metal-binding</keyword>
<dbReference type="InterPro" id="IPR004852">
    <property type="entry name" value="Di-haem_cyt_c_peroxidsae"/>
</dbReference>
<evidence type="ECO:0000256" key="2">
    <source>
        <dbReference type="ARBA" id="ARBA00022617"/>
    </source>
</evidence>
<name>A0A6S6TR81_9BACT</name>
<keyword evidence="7" id="KW-0732">Signal</keyword>
<dbReference type="InterPro" id="IPR009056">
    <property type="entry name" value="Cyt_c-like_dom"/>
</dbReference>
<keyword evidence="2 6" id="KW-0349">Heme</keyword>
<dbReference type="PROSITE" id="PS51007">
    <property type="entry name" value="CYTC"/>
    <property type="match status" value="1"/>
</dbReference>
<keyword evidence="9" id="KW-0575">Peroxidase</keyword>
<dbReference type="Gene3D" id="1.10.760.10">
    <property type="entry name" value="Cytochrome c-like domain"/>
    <property type="match status" value="2"/>
</dbReference>
<dbReference type="GO" id="GO:0020037">
    <property type="term" value="F:heme binding"/>
    <property type="evidence" value="ECO:0007669"/>
    <property type="project" value="InterPro"/>
</dbReference>
<dbReference type="SUPFAM" id="SSF46626">
    <property type="entry name" value="Cytochrome c"/>
    <property type="match status" value="2"/>
</dbReference>
<evidence type="ECO:0000256" key="3">
    <source>
        <dbReference type="ARBA" id="ARBA00022723"/>
    </source>
</evidence>
<dbReference type="GO" id="GO:0046872">
    <property type="term" value="F:metal ion binding"/>
    <property type="evidence" value="ECO:0007669"/>
    <property type="project" value="UniProtKB-KW"/>
</dbReference>
<comment type="subcellular location">
    <subcellularLocation>
        <location evidence="1">Cell envelope</location>
    </subcellularLocation>
</comment>
<dbReference type="GO" id="GO:0004130">
    <property type="term" value="F:cytochrome-c peroxidase activity"/>
    <property type="evidence" value="ECO:0007669"/>
    <property type="project" value="TreeGrafter"/>
</dbReference>
<proteinExistence type="predicted"/>
<evidence type="ECO:0000256" key="4">
    <source>
        <dbReference type="ARBA" id="ARBA00023002"/>
    </source>
</evidence>
<dbReference type="InterPro" id="IPR036909">
    <property type="entry name" value="Cyt_c-like_dom_sf"/>
</dbReference>
<evidence type="ECO:0000256" key="1">
    <source>
        <dbReference type="ARBA" id="ARBA00004196"/>
    </source>
</evidence>
<dbReference type="GO" id="GO:0030313">
    <property type="term" value="C:cell envelope"/>
    <property type="evidence" value="ECO:0007669"/>
    <property type="project" value="UniProtKB-SubCell"/>
</dbReference>
<dbReference type="AlphaFoldDB" id="A0A6S6TR81"/>